<gene>
    <name evidence="1" type="ORF">CSUB01_12414</name>
</gene>
<dbReference type="EMBL" id="JMSE01001134">
    <property type="protein sequence ID" value="KDN64421.1"/>
    <property type="molecule type" value="Genomic_DNA"/>
</dbReference>
<organism evidence="1 2">
    <name type="scientific">Colletotrichum sublineola</name>
    <name type="common">Sorghum anthracnose fungus</name>
    <dbReference type="NCBI Taxonomy" id="1173701"/>
    <lineage>
        <taxon>Eukaryota</taxon>
        <taxon>Fungi</taxon>
        <taxon>Dikarya</taxon>
        <taxon>Ascomycota</taxon>
        <taxon>Pezizomycotina</taxon>
        <taxon>Sordariomycetes</taxon>
        <taxon>Hypocreomycetidae</taxon>
        <taxon>Glomerellales</taxon>
        <taxon>Glomerellaceae</taxon>
        <taxon>Colletotrichum</taxon>
        <taxon>Colletotrichum graminicola species complex</taxon>
    </lineage>
</organism>
<keyword evidence="2" id="KW-1185">Reference proteome</keyword>
<sequence length="85" mass="9496">MLKAAIANQAGVIGVSGVRGWILLQPLAARYFADDGPNNGLSALGWDTSDVRQFQKKRPFYFSSRSEQFEQQDIETYKWPEVSAA</sequence>
<protein>
    <submittedName>
        <fullName evidence="1">Uncharacterized protein</fullName>
    </submittedName>
</protein>
<dbReference type="Proteomes" id="UP000027238">
    <property type="component" value="Unassembled WGS sequence"/>
</dbReference>
<dbReference type="HOGENOM" id="CLU_2512539_0_0_1"/>
<accession>A0A066XF85</accession>
<proteinExistence type="predicted"/>
<dbReference type="AlphaFoldDB" id="A0A066XF85"/>
<evidence type="ECO:0000313" key="2">
    <source>
        <dbReference type="Proteomes" id="UP000027238"/>
    </source>
</evidence>
<name>A0A066XF85_COLSU</name>
<comment type="caution">
    <text evidence="1">The sequence shown here is derived from an EMBL/GenBank/DDBJ whole genome shotgun (WGS) entry which is preliminary data.</text>
</comment>
<evidence type="ECO:0000313" key="1">
    <source>
        <dbReference type="EMBL" id="KDN64421.1"/>
    </source>
</evidence>
<reference evidence="2" key="1">
    <citation type="journal article" date="2014" name="Genome Announc.">
        <title>Draft genome sequence of Colletotrichum sublineola, a destructive pathogen of cultivated sorghum.</title>
        <authorList>
            <person name="Baroncelli R."/>
            <person name="Sanz-Martin J.M."/>
            <person name="Rech G.E."/>
            <person name="Sukno S.A."/>
            <person name="Thon M.R."/>
        </authorList>
    </citation>
    <scope>NUCLEOTIDE SEQUENCE [LARGE SCALE GENOMIC DNA]</scope>
    <source>
        <strain evidence="2">TX430BB</strain>
    </source>
</reference>